<keyword evidence="2" id="KW-1185">Reference proteome</keyword>
<dbReference type="EMBL" id="JBBKZU010000007">
    <property type="protein sequence ID" value="MEJ8812760.1"/>
    <property type="molecule type" value="Genomic_DNA"/>
</dbReference>
<name>A0ABU8VGF7_9BURK</name>
<dbReference type="RefSeq" id="WP_340358015.1">
    <property type="nucleotide sequence ID" value="NZ_JBBKZU010000007.1"/>
</dbReference>
<sequence>MSMWLTAANQVMAATRGVMAAEMQRQTAAMQAEFERQVVDFWTGGWMTSPQMKPRRRR</sequence>
<dbReference type="Proteomes" id="UP001365846">
    <property type="component" value="Unassembled WGS sequence"/>
</dbReference>
<comment type="caution">
    <text evidence="1">The sequence shown here is derived from an EMBL/GenBank/DDBJ whole genome shotgun (WGS) entry which is preliminary data.</text>
</comment>
<gene>
    <name evidence="1" type="ORF">WKW77_16860</name>
</gene>
<evidence type="ECO:0000313" key="2">
    <source>
        <dbReference type="Proteomes" id="UP001365846"/>
    </source>
</evidence>
<reference evidence="1 2" key="1">
    <citation type="submission" date="2024-03" db="EMBL/GenBank/DDBJ databases">
        <title>Novel species of the genus Variovorax.</title>
        <authorList>
            <person name="Liu Q."/>
            <person name="Xin Y.-H."/>
        </authorList>
    </citation>
    <scope>NUCLEOTIDE SEQUENCE [LARGE SCALE GENOMIC DNA]</scope>
    <source>
        <strain evidence="1 2">KACC 18899</strain>
    </source>
</reference>
<evidence type="ECO:0008006" key="3">
    <source>
        <dbReference type="Google" id="ProtNLM"/>
    </source>
</evidence>
<accession>A0ABU8VGF7</accession>
<proteinExistence type="predicted"/>
<organism evidence="1 2">
    <name type="scientific">Variovorax ureilyticus</name>
    <dbReference type="NCBI Taxonomy" id="1836198"/>
    <lineage>
        <taxon>Bacteria</taxon>
        <taxon>Pseudomonadati</taxon>
        <taxon>Pseudomonadota</taxon>
        <taxon>Betaproteobacteria</taxon>
        <taxon>Burkholderiales</taxon>
        <taxon>Comamonadaceae</taxon>
        <taxon>Variovorax</taxon>
    </lineage>
</organism>
<protein>
    <recommendedName>
        <fullName evidence="3">Phasin protein</fullName>
    </recommendedName>
</protein>
<evidence type="ECO:0000313" key="1">
    <source>
        <dbReference type="EMBL" id="MEJ8812760.1"/>
    </source>
</evidence>